<organism evidence="1 2">
    <name type="scientific">Bacteroides fragilis str. 1007-1-F #10</name>
    <dbReference type="NCBI Taxonomy" id="1339295"/>
    <lineage>
        <taxon>Bacteria</taxon>
        <taxon>Pseudomonadati</taxon>
        <taxon>Bacteroidota</taxon>
        <taxon>Bacteroidia</taxon>
        <taxon>Bacteroidales</taxon>
        <taxon>Bacteroidaceae</taxon>
        <taxon>Bacteroides</taxon>
    </lineage>
</organism>
<accession>A0AAN4N239</accession>
<dbReference type="AlphaFoldDB" id="A0AAN4N239"/>
<dbReference type="EMBL" id="JGEA01000014">
    <property type="protein sequence ID" value="EYA15838.1"/>
    <property type="molecule type" value="Genomic_DNA"/>
</dbReference>
<evidence type="ECO:0000313" key="1">
    <source>
        <dbReference type="EMBL" id="EYA15838.1"/>
    </source>
</evidence>
<gene>
    <name evidence="1" type="ORF">M104_1133</name>
</gene>
<reference evidence="1 2" key="1">
    <citation type="submission" date="2014-02" db="EMBL/GenBank/DDBJ databases">
        <authorList>
            <person name="Sears C."/>
            <person name="Carroll K."/>
            <person name="Sack B.R."/>
            <person name="Qadri F."/>
            <person name="Myers L.L."/>
            <person name="Chung G.-T."/>
            <person name="Escheverria P."/>
            <person name="Fraser C.M."/>
            <person name="Sadzewicz L."/>
            <person name="Shefchek K.A."/>
            <person name="Tallon L."/>
            <person name="Das S.P."/>
            <person name="Daugherty S."/>
            <person name="Mongodin E.F."/>
        </authorList>
    </citation>
    <scope>NUCLEOTIDE SEQUENCE [LARGE SCALE GENOMIC DNA]</scope>
    <source>
        <strain evidence="1 2">1007-1-F #10</strain>
    </source>
</reference>
<evidence type="ECO:0000313" key="2">
    <source>
        <dbReference type="Proteomes" id="UP000022433"/>
    </source>
</evidence>
<dbReference type="Proteomes" id="UP000022433">
    <property type="component" value="Unassembled WGS sequence"/>
</dbReference>
<name>A0AAN4N239_BACFG</name>
<protein>
    <submittedName>
        <fullName evidence="1">Uncharacterized protein</fullName>
    </submittedName>
</protein>
<proteinExistence type="predicted"/>
<comment type="caution">
    <text evidence="1">The sequence shown here is derived from an EMBL/GenBank/DDBJ whole genome shotgun (WGS) entry which is preliminary data.</text>
</comment>
<sequence>MHVWLFGDFRSLPFLGNSMILPDVTVYKRKIKNANCDYESKHGDILA</sequence>